<name>A0ABP1NPV0_XYLVO</name>
<keyword evidence="2" id="KW-1185">Reference proteome</keyword>
<proteinExistence type="predicted"/>
<organism evidence="1 2">
    <name type="scientific">Xylocopa violacea</name>
    <name type="common">Violet carpenter bee</name>
    <name type="synonym">Apis violacea</name>
    <dbReference type="NCBI Taxonomy" id="135666"/>
    <lineage>
        <taxon>Eukaryota</taxon>
        <taxon>Metazoa</taxon>
        <taxon>Ecdysozoa</taxon>
        <taxon>Arthropoda</taxon>
        <taxon>Hexapoda</taxon>
        <taxon>Insecta</taxon>
        <taxon>Pterygota</taxon>
        <taxon>Neoptera</taxon>
        <taxon>Endopterygota</taxon>
        <taxon>Hymenoptera</taxon>
        <taxon>Apocrita</taxon>
        <taxon>Aculeata</taxon>
        <taxon>Apoidea</taxon>
        <taxon>Anthophila</taxon>
        <taxon>Apidae</taxon>
        <taxon>Xylocopa</taxon>
        <taxon>Xylocopa</taxon>
    </lineage>
</organism>
<dbReference type="Proteomes" id="UP001642520">
    <property type="component" value="Unassembled WGS sequence"/>
</dbReference>
<sequence length="123" mass="13586">MVDAPSTRGYSRIGARLFEKIGTEPHSGGIATKCNDCQAEYEIKGNGNVADRRDIVRSEVARNPRELDYTGDSRIAKILPVYKKGGRTDRDGMRDGSGNVAEVVSVFFYSLLSRSLNSDNNQR</sequence>
<accession>A0ABP1NPV0</accession>
<evidence type="ECO:0000313" key="2">
    <source>
        <dbReference type="Proteomes" id="UP001642520"/>
    </source>
</evidence>
<dbReference type="EMBL" id="CAXAJV020001293">
    <property type="protein sequence ID" value="CAL7943055.1"/>
    <property type="molecule type" value="Genomic_DNA"/>
</dbReference>
<gene>
    <name evidence="1" type="ORF">XYLVIOL_LOCUS5861</name>
</gene>
<reference evidence="1 2" key="1">
    <citation type="submission" date="2024-08" db="EMBL/GenBank/DDBJ databases">
        <authorList>
            <person name="Will J Nash"/>
            <person name="Angela Man"/>
            <person name="Seanna McTaggart"/>
            <person name="Kendall Baker"/>
            <person name="Tom Barker"/>
            <person name="Leah Catchpole"/>
            <person name="Alex Durrant"/>
            <person name="Karim Gharbi"/>
            <person name="Naomi Irish"/>
            <person name="Gemy Kaithakottil"/>
            <person name="Debby Ku"/>
            <person name="Aaliyah Providence"/>
            <person name="Felix Shaw"/>
            <person name="David Swarbreck"/>
            <person name="Chris Watkins"/>
            <person name="Ann M. McCartney"/>
            <person name="Giulio Formenti"/>
            <person name="Alice Mouton"/>
            <person name="Noel Vella"/>
            <person name="Bjorn M von Reumont"/>
            <person name="Adriana Vella"/>
            <person name="Wilfried Haerty"/>
        </authorList>
    </citation>
    <scope>NUCLEOTIDE SEQUENCE [LARGE SCALE GENOMIC DNA]</scope>
</reference>
<comment type="caution">
    <text evidence="1">The sequence shown here is derived from an EMBL/GenBank/DDBJ whole genome shotgun (WGS) entry which is preliminary data.</text>
</comment>
<evidence type="ECO:0000313" key="1">
    <source>
        <dbReference type="EMBL" id="CAL7943055.1"/>
    </source>
</evidence>
<protein>
    <submittedName>
        <fullName evidence="1">Uncharacterized protein</fullName>
    </submittedName>
</protein>